<evidence type="ECO:0000313" key="2">
    <source>
        <dbReference type="Proteomes" id="UP000075321"/>
    </source>
</evidence>
<name>A0A151AB45_9EURY</name>
<evidence type="ECO:0000313" key="1">
    <source>
        <dbReference type="EMBL" id="KYH24926.1"/>
    </source>
</evidence>
<gene>
    <name evidence="1" type="ORF">HAPAU_30180</name>
</gene>
<keyword evidence="2" id="KW-1185">Reference proteome</keyword>
<dbReference type="EMBL" id="LTAZ01000011">
    <property type="protein sequence ID" value="KYH24926.1"/>
    <property type="molecule type" value="Genomic_DNA"/>
</dbReference>
<sequence length="29" mass="3337">MRVAETVANKFGVNTETVDKDIENIDKWL</sequence>
<dbReference type="AlphaFoldDB" id="A0A151AB45"/>
<accession>A0A151AB45</accession>
<dbReference type="PATRIC" id="fig|1008153.3.peg.3124"/>
<dbReference type="Proteomes" id="UP000075321">
    <property type="component" value="Unassembled WGS sequence"/>
</dbReference>
<comment type="caution">
    <text evidence="1">The sequence shown here is derived from an EMBL/GenBank/DDBJ whole genome shotgun (WGS) entry which is preliminary data.</text>
</comment>
<protein>
    <submittedName>
        <fullName evidence="1">Uncharacterized protein</fullName>
    </submittedName>
</protein>
<reference evidence="1 2" key="1">
    <citation type="submission" date="2016-02" db="EMBL/GenBank/DDBJ databases">
        <title>Genome sequence of Halalkalicoccus paucihalophilus DSM 24557.</title>
        <authorList>
            <person name="Poehlein A."/>
            <person name="Daniel R."/>
        </authorList>
    </citation>
    <scope>NUCLEOTIDE SEQUENCE [LARGE SCALE GENOMIC DNA]</scope>
    <source>
        <strain evidence="1 2">DSM 24557</strain>
    </source>
</reference>
<proteinExistence type="predicted"/>
<organism evidence="1 2">
    <name type="scientific">Halalkalicoccus paucihalophilus</name>
    <dbReference type="NCBI Taxonomy" id="1008153"/>
    <lineage>
        <taxon>Archaea</taxon>
        <taxon>Methanobacteriati</taxon>
        <taxon>Methanobacteriota</taxon>
        <taxon>Stenosarchaea group</taxon>
        <taxon>Halobacteria</taxon>
        <taxon>Halobacteriales</taxon>
        <taxon>Halococcaceae</taxon>
        <taxon>Halalkalicoccus</taxon>
    </lineage>
</organism>